<dbReference type="EMBL" id="HACG01018506">
    <property type="protein sequence ID" value="CEK65371.1"/>
    <property type="molecule type" value="Transcribed_RNA"/>
</dbReference>
<evidence type="ECO:0000313" key="1">
    <source>
        <dbReference type="EMBL" id="CEK65371.1"/>
    </source>
</evidence>
<feature type="non-terminal residue" evidence="1">
    <location>
        <position position="81"/>
    </location>
</feature>
<dbReference type="AlphaFoldDB" id="A0A0B6ZBT3"/>
<accession>A0A0B6ZBT3</accession>
<name>A0A0B6ZBT3_9EUPU</name>
<feature type="non-terminal residue" evidence="1">
    <location>
        <position position="1"/>
    </location>
</feature>
<protein>
    <submittedName>
        <fullName evidence="1">Uncharacterized protein</fullName>
    </submittedName>
</protein>
<sequence>YTSHGKSLPDPRIIPLAKGVICEEMRRIQLDIFNMLMNISEQQEVIDPTSIALDMLVSHRELTTTLSELTKTLEERNSDSK</sequence>
<gene>
    <name evidence="1" type="primary">ORF54821</name>
</gene>
<reference evidence="1" key="1">
    <citation type="submission" date="2014-12" db="EMBL/GenBank/DDBJ databases">
        <title>Insight into the proteome of Arion vulgaris.</title>
        <authorList>
            <person name="Aradska J."/>
            <person name="Bulat T."/>
            <person name="Smidak R."/>
            <person name="Sarate P."/>
            <person name="Gangsoo J."/>
            <person name="Sialana F."/>
            <person name="Bilban M."/>
            <person name="Lubec G."/>
        </authorList>
    </citation>
    <scope>NUCLEOTIDE SEQUENCE</scope>
    <source>
        <tissue evidence="1">Skin</tissue>
    </source>
</reference>
<organism evidence="1">
    <name type="scientific">Arion vulgaris</name>
    <dbReference type="NCBI Taxonomy" id="1028688"/>
    <lineage>
        <taxon>Eukaryota</taxon>
        <taxon>Metazoa</taxon>
        <taxon>Spiralia</taxon>
        <taxon>Lophotrochozoa</taxon>
        <taxon>Mollusca</taxon>
        <taxon>Gastropoda</taxon>
        <taxon>Heterobranchia</taxon>
        <taxon>Euthyneura</taxon>
        <taxon>Panpulmonata</taxon>
        <taxon>Eupulmonata</taxon>
        <taxon>Stylommatophora</taxon>
        <taxon>Helicina</taxon>
        <taxon>Arionoidea</taxon>
        <taxon>Arionidae</taxon>
        <taxon>Arion</taxon>
    </lineage>
</organism>
<proteinExistence type="predicted"/>